<organism evidence="6 7">
    <name type="scientific">Cordyceps fumosorosea (strain ARSEF 2679)</name>
    <name type="common">Isaria fumosorosea</name>
    <dbReference type="NCBI Taxonomy" id="1081104"/>
    <lineage>
        <taxon>Eukaryota</taxon>
        <taxon>Fungi</taxon>
        <taxon>Dikarya</taxon>
        <taxon>Ascomycota</taxon>
        <taxon>Pezizomycotina</taxon>
        <taxon>Sordariomycetes</taxon>
        <taxon>Hypocreomycetidae</taxon>
        <taxon>Hypocreales</taxon>
        <taxon>Cordycipitaceae</taxon>
        <taxon>Cordyceps</taxon>
    </lineage>
</organism>
<dbReference type="GO" id="GO:0005829">
    <property type="term" value="C:cytosol"/>
    <property type="evidence" value="ECO:0007669"/>
    <property type="project" value="TreeGrafter"/>
</dbReference>
<dbReference type="AlphaFoldDB" id="A0A167P9X9"/>
<accession>A0A167P9X9</accession>
<protein>
    <recommendedName>
        <fullName evidence="5">Armadillo-like helical domain-containing protein</fullName>
    </recommendedName>
</protein>
<keyword evidence="2" id="KW-0812">Transmembrane</keyword>
<evidence type="ECO:0000313" key="6">
    <source>
        <dbReference type="EMBL" id="OAA56441.1"/>
    </source>
</evidence>
<feature type="domain" description="Armadillo-like helical" evidence="5">
    <location>
        <begin position="336"/>
        <end position="564"/>
    </location>
</feature>
<dbReference type="InterPro" id="IPR039868">
    <property type="entry name" value="ARMD3-like"/>
</dbReference>
<dbReference type="InterPro" id="IPR013636">
    <property type="entry name" value="ARMH3_C"/>
</dbReference>
<keyword evidence="7" id="KW-1185">Reference proteome</keyword>
<name>A0A167P9X9_CORFA</name>
<sequence>MLLLEGQSQELFGEAIDALKSSRGSAPRNALDTLRVFLSCALTKRYAHPSSAIISLLAGLDRIDPVFTDFVSTLDTAIRTGEDLEQRHKAIGVLLAITAGAYQTTLLTYMIQRDLFPAVIKFIQDAESPAMVLEPLILLSLLANYNKFEFQNPYQLRLNDFINEGAMTTIVDCIGMACQVIRTDYVNVQDDLPEGWTFTNALGMLGLGAIAPGAKQEKKPVYDAETAKQMFTKLPKERAAMLLAAYDFSHANKLFCTSFVTATGEKGAERPMAAYLSLTSYLLQHAHLSHRSTYYAHLNLMVFRLLIEDQSICKILCSDESKMSVRLCRHRPPFLPLVKGERVLACSLLDAMIDGINHNLRKRLDVSLYTLCLGILLRVISYVSRSRTRLHYHWAEFFRSLLSLLRFLTTYTSDLKDLSHMDTLVDHVVNLLALSLSAGEAFLPTPAAYDDLFYKIVESGEVLTKFKDNYGLGRRAGGSSIDTLISVSAHYKQLLLAEGGGKKKAKPSSLTTTQVTDVIKQGYETLSIQAKEGLDSWDRYREADDRILLKNMTRTAVADVRELVERE</sequence>
<evidence type="ECO:0000259" key="5">
    <source>
        <dbReference type="SMART" id="SM01158"/>
    </source>
</evidence>
<keyword evidence="4" id="KW-0472">Membrane</keyword>
<evidence type="ECO:0000256" key="2">
    <source>
        <dbReference type="ARBA" id="ARBA00022692"/>
    </source>
</evidence>
<keyword evidence="3" id="KW-1133">Transmembrane helix</keyword>
<dbReference type="PANTHER" id="PTHR13608">
    <property type="entry name" value="ARMADILLO-LIKE HELICAL DOMAIN-CONTAINING PROTEIN 3"/>
    <property type="match status" value="1"/>
</dbReference>
<dbReference type="EMBL" id="AZHB01000022">
    <property type="protein sequence ID" value="OAA56441.1"/>
    <property type="molecule type" value="Genomic_DNA"/>
</dbReference>
<dbReference type="SMART" id="SM01158">
    <property type="entry name" value="DUF1741"/>
    <property type="match status" value="1"/>
</dbReference>
<dbReference type="Proteomes" id="UP000076744">
    <property type="component" value="Unassembled WGS sequence"/>
</dbReference>
<evidence type="ECO:0000313" key="7">
    <source>
        <dbReference type="Proteomes" id="UP000076744"/>
    </source>
</evidence>
<dbReference type="RefSeq" id="XP_018701708.1">
    <property type="nucleotide sequence ID" value="XM_018851112.1"/>
</dbReference>
<proteinExistence type="predicted"/>
<evidence type="ECO:0000256" key="1">
    <source>
        <dbReference type="ARBA" id="ARBA00004370"/>
    </source>
</evidence>
<dbReference type="GeneID" id="30023801"/>
<dbReference type="GO" id="GO:0016020">
    <property type="term" value="C:membrane"/>
    <property type="evidence" value="ECO:0007669"/>
    <property type="project" value="UniProtKB-SubCell"/>
</dbReference>
<comment type="subcellular location">
    <subcellularLocation>
        <location evidence="1">Membrane</location>
    </subcellularLocation>
</comment>
<evidence type="ECO:0000256" key="3">
    <source>
        <dbReference type="ARBA" id="ARBA00022989"/>
    </source>
</evidence>
<dbReference type="PANTHER" id="PTHR13608:SF3">
    <property type="entry name" value="ARMADILLO-LIKE HELICAL DOMAIN-CONTAINING PROTEIN 3"/>
    <property type="match status" value="1"/>
</dbReference>
<gene>
    <name evidence="6" type="ORF">ISF_07509</name>
</gene>
<comment type="caution">
    <text evidence="6">The sequence shown here is derived from an EMBL/GenBank/DDBJ whole genome shotgun (WGS) entry which is preliminary data.</text>
</comment>
<dbReference type="Pfam" id="PF08427">
    <property type="entry name" value="ARMH3_C"/>
    <property type="match status" value="1"/>
</dbReference>
<evidence type="ECO:0000256" key="4">
    <source>
        <dbReference type="ARBA" id="ARBA00023136"/>
    </source>
</evidence>
<dbReference type="OrthoDB" id="2012278at2759"/>
<reference evidence="6 7" key="1">
    <citation type="journal article" date="2016" name="Genome Biol. Evol.">
        <title>Divergent and convergent evolution of fungal pathogenicity.</title>
        <authorList>
            <person name="Shang Y."/>
            <person name="Xiao G."/>
            <person name="Zheng P."/>
            <person name="Cen K."/>
            <person name="Zhan S."/>
            <person name="Wang C."/>
        </authorList>
    </citation>
    <scope>NUCLEOTIDE SEQUENCE [LARGE SCALE GENOMIC DNA]</scope>
    <source>
        <strain evidence="6 7">ARSEF 2679</strain>
    </source>
</reference>